<feature type="signal peptide" evidence="8">
    <location>
        <begin position="1"/>
        <end position="26"/>
    </location>
</feature>
<evidence type="ECO:0000256" key="2">
    <source>
        <dbReference type="ARBA" id="ARBA00006722"/>
    </source>
</evidence>
<keyword evidence="6 8" id="KW-0732">Signal</keyword>
<evidence type="ECO:0000256" key="7">
    <source>
        <dbReference type="ARBA" id="ARBA00022821"/>
    </source>
</evidence>
<keyword evidence="4" id="KW-0929">Antimicrobial</keyword>
<evidence type="ECO:0000256" key="4">
    <source>
        <dbReference type="ARBA" id="ARBA00022529"/>
    </source>
</evidence>
<protein>
    <recommendedName>
        <fullName evidence="11">Knottin scorpion toxin-like domain-containing protein</fullName>
    </recommendedName>
</protein>
<keyword evidence="10" id="KW-1185">Reference proteome</keyword>
<dbReference type="PROSITE" id="PS51257">
    <property type="entry name" value="PROKAR_LIPOPROTEIN"/>
    <property type="match status" value="1"/>
</dbReference>
<accession>A0A3N7G8K9</accession>
<evidence type="ECO:0000256" key="5">
    <source>
        <dbReference type="ARBA" id="ARBA00022577"/>
    </source>
</evidence>
<comment type="subcellular location">
    <subcellularLocation>
        <location evidence="1">Secreted</location>
    </subcellularLocation>
</comment>
<dbReference type="InterPro" id="IPR022618">
    <property type="entry name" value="Defensin-like_20-28"/>
</dbReference>
<dbReference type="Gramene" id="Potri.005G074350.1.v4.1">
    <property type="protein sequence ID" value="Potri.005G074350.1.v4.1"/>
    <property type="gene ID" value="Potri.005G074350.v4.1"/>
</dbReference>
<dbReference type="InParanoid" id="A0A3N7G8K9"/>
<dbReference type="EMBL" id="CM009294">
    <property type="protein sequence ID" value="RQO90208.1"/>
    <property type="molecule type" value="Genomic_DNA"/>
</dbReference>
<evidence type="ECO:0000313" key="9">
    <source>
        <dbReference type="EMBL" id="RQO90208.1"/>
    </source>
</evidence>
<dbReference type="AlphaFoldDB" id="A0A3N7G8K9"/>
<dbReference type="Proteomes" id="UP000006729">
    <property type="component" value="Chromosome 5"/>
</dbReference>
<evidence type="ECO:0008006" key="11">
    <source>
        <dbReference type="Google" id="ProtNLM"/>
    </source>
</evidence>
<name>A0A3N7G8K9_POPTR</name>
<proteinExistence type="inferred from homology"/>
<dbReference type="SMR" id="A0A3N7G8K9"/>
<dbReference type="Pfam" id="PF10868">
    <property type="entry name" value="Defensin_like"/>
    <property type="match status" value="1"/>
</dbReference>
<dbReference type="PANTHER" id="PTHR34453">
    <property type="entry name" value="DEFENSIN-LIKE (DEFL) FAMILY PROTEIN-RELATED"/>
    <property type="match status" value="1"/>
</dbReference>
<evidence type="ECO:0000256" key="3">
    <source>
        <dbReference type="ARBA" id="ARBA00022525"/>
    </source>
</evidence>
<organism evidence="9 10">
    <name type="scientific">Populus trichocarpa</name>
    <name type="common">Western balsam poplar</name>
    <name type="synonym">Populus balsamifera subsp. trichocarpa</name>
    <dbReference type="NCBI Taxonomy" id="3694"/>
    <lineage>
        <taxon>Eukaryota</taxon>
        <taxon>Viridiplantae</taxon>
        <taxon>Streptophyta</taxon>
        <taxon>Embryophyta</taxon>
        <taxon>Tracheophyta</taxon>
        <taxon>Spermatophyta</taxon>
        <taxon>Magnoliopsida</taxon>
        <taxon>eudicotyledons</taxon>
        <taxon>Gunneridae</taxon>
        <taxon>Pentapetalae</taxon>
        <taxon>rosids</taxon>
        <taxon>fabids</taxon>
        <taxon>Malpighiales</taxon>
        <taxon>Salicaceae</taxon>
        <taxon>Saliceae</taxon>
        <taxon>Populus</taxon>
    </lineage>
</organism>
<dbReference type="OMA" id="CWKFCVE"/>
<reference evidence="9 10" key="1">
    <citation type="journal article" date="2006" name="Science">
        <title>The genome of black cottonwood, Populus trichocarpa (Torr. &amp; Gray).</title>
        <authorList>
            <person name="Tuskan G.A."/>
            <person name="Difazio S."/>
            <person name="Jansson S."/>
            <person name="Bohlmann J."/>
            <person name="Grigoriev I."/>
            <person name="Hellsten U."/>
            <person name="Putnam N."/>
            <person name="Ralph S."/>
            <person name="Rombauts S."/>
            <person name="Salamov A."/>
            <person name="Schein J."/>
            <person name="Sterck L."/>
            <person name="Aerts A."/>
            <person name="Bhalerao R.R."/>
            <person name="Bhalerao R.P."/>
            <person name="Blaudez D."/>
            <person name="Boerjan W."/>
            <person name="Brun A."/>
            <person name="Brunner A."/>
            <person name="Busov V."/>
            <person name="Campbell M."/>
            <person name="Carlson J."/>
            <person name="Chalot M."/>
            <person name="Chapman J."/>
            <person name="Chen G.L."/>
            <person name="Cooper D."/>
            <person name="Coutinho P.M."/>
            <person name="Couturier J."/>
            <person name="Covert S."/>
            <person name="Cronk Q."/>
            <person name="Cunningham R."/>
            <person name="Davis J."/>
            <person name="Degroeve S."/>
            <person name="Dejardin A."/>
            <person name="Depamphilis C."/>
            <person name="Detter J."/>
            <person name="Dirks B."/>
            <person name="Dubchak I."/>
            <person name="Duplessis S."/>
            <person name="Ehlting J."/>
            <person name="Ellis B."/>
            <person name="Gendler K."/>
            <person name="Goodstein D."/>
            <person name="Gribskov M."/>
            <person name="Grimwood J."/>
            <person name="Groover A."/>
            <person name="Gunter L."/>
            <person name="Hamberger B."/>
            <person name="Heinze B."/>
            <person name="Helariutta Y."/>
            <person name="Henrissat B."/>
            <person name="Holligan D."/>
            <person name="Holt R."/>
            <person name="Huang W."/>
            <person name="Islam-Faridi N."/>
            <person name="Jones S."/>
            <person name="Jones-Rhoades M."/>
            <person name="Jorgensen R."/>
            <person name="Joshi C."/>
            <person name="Kangasjarvi J."/>
            <person name="Karlsson J."/>
            <person name="Kelleher C."/>
            <person name="Kirkpatrick R."/>
            <person name="Kirst M."/>
            <person name="Kohler A."/>
            <person name="Kalluri U."/>
            <person name="Larimer F."/>
            <person name="Leebens-Mack J."/>
            <person name="Leple J.C."/>
            <person name="Locascio P."/>
            <person name="Lou Y."/>
            <person name="Lucas S."/>
            <person name="Martin F."/>
            <person name="Montanini B."/>
            <person name="Napoli C."/>
            <person name="Nelson D.R."/>
            <person name="Nelson C."/>
            <person name="Nieminen K."/>
            <person name="Nilsson O."/>
            <person name="Pereda V."/>
            <person name="Peter G."/>
            <person name="Philippe R."/>
            <person name="Pilate G."/>
            <person name="Poliakov A."/>
            <person name="Razumovskaya J."/>
            <person name="Richardson P."/>
            <person name="Rinaldi C."/>
            <person name="Ritland K."/>
            <person name="Rouze P."/>
            <person name="Ryaboy D."/>
            <person name="Schmutz J."/>
            <person name="Schrader J."/>
            <person name="Segerman B."/>
            <person name="Shin H."/>
            <person name="Siddiqui A."/>
            <person name="Sterky F."/>
            <person name="Terry A."/>
            <person name="Tsai C.J."/>
            <person name="Uberbacher E."/>
            <person name="Unneberg P."/>
            <person name="Vahala J."/>
            <person name="Wall K."/>
            <person name="Wessler S."/>
            <person name="Yang G."/>
            <person name="Yin T."/>
            <person name="Douglas C."/>
            <person name="Marra M."/>
            <person name="Sandberg G."/>
            <person name="Van de Peer Y."/>
            <person name="Rokhsar D."/>
        </authorList>
    </citation>
    <scope>NUCLEOTIDE SEQUENCE [LARGE SCALE GENOMIC DNA]</scope>
    <source>
        <strain evidence="10">cv. Nisqually</strain>
    </source>
</reference>
<gene>
    <name evidence="9" type="ORF">POPTR_005G074350</name>
</gene>
<evidence type="ECO:0000256" key="6">
    <source>
        <dbReference type="ARBA" id="ARBA00022729"/>
    </source>
</evidence>
<evidence type="ECO:0000256" key="8">
    <source>
        <dbReference type="SAM" id="SignalP"/>
    </source>
</evidence>
<keyword evidence="7" id="KW-0611">Plant defense</keyword>
<dbReference type="GO" id="GO:0050832">
    <property type="term" value="P:defense response to fungus"/>
    <property type="evidence" value="ECO:0007669"/>
    <property type="project" value="UniProtKB-KW"/>
</dbReference>
<evidence type="ECO:0000313" key="10">
    <source>
        <dbReference type="Proteomes" id="UP000006729"/>
    </source>
</evidence>
<dbReference type="GO" id="GO:0005576">
    <property type="term" value="C:extracellular region"/>
    <property type="evidence" value="ECO:0007669"/>
    <property type="project" value="UniProtKB-SubCell"/>
</dbReference>
<comment type="similarity">
    <text evidence="2">Belongs to the DEFL family.</text>
</comment>
<feature type="chain" id="PRO_5017996615" description="Knottin scorpion toxin-like domain-containing protein" evidence="8">
    <location>
        <begin position="27"/>
        <end position="82"/>
    </location>
</feature>
<dbReference type="PANTHER" id="PTHR34453:SF3">
    <property type="entry name" value="DEFENSIN-LIKE (DEFL) FAMILY PROTEIN-RELATED"/>
    <property type="match status" value="1"/>
</dbReference>
<sequence length="82" mass="9219">MARKNIFSIVLMLVLLLFIGCDMMVAQKQCCTEHFELGTCLPGQDDKNPSGKCFKYCIKSCPNHKGGVCKLWGNKHHCHCLC</sequence>
<keyword evidence="3" id="KW-0964">Secreted</keyword>
<keyword evidence="5" id="KW-0295">Fungicide</keyword>
<dbReference type="GO" id="GO:0031640">
    <property type="term" value="P:killing of cells of another organism"/>
    <property type="evidence" value="ECO:0007669"/>
    <property type="project" value="UniProtKB-KW"/>
</dbReference>
<evidence type="ECO:0000256" key="1">
    <source>
        <dbReference type="ARBA" id="ARBA00004613"/>
    </source>
</evidence>